<evidence type="ECO:0000256" key="1">
    <source>
        <dbReference type="ARBA" id="ARBA00004196"/>
    </source>
</evidence>
<dbReference type="PANTHER" id="PTHR32347">
    <property type="entry name" value="EFFLUX SYSTEM COMPONENT YKNX-RELATED"/>
    <property type="match status" value="1"/>
</dbReference>
<keyword evidence="2 3" id="KW-0175">Coiled coil</keyword>
<evidence type="ECO:0000259" key="6">
    <source>
        <dbReference type="Pfam" id="PF25881"/>
    </source>
</evidence>
<dbReference type="Proteomes" id="UP000294664">
    <property type="component" value="Unassembled WGS sequence"/>
</dbReference>
<dbReference type="PROSITE" id="PS51257">
    <property type="entry name" value="PROKAR_LIPOPROTEIN"/>
    <property type="match status" value="1"/>
</dbReference>
<feature type="coiled-coil region" evidence="3">
    <location>
        <begin position="64"/>
        <end position="96"/>
    </location>
</feature>
<keyword evidence="5" id="KW-0732">Signal</keyword>
<sequence length="320" mass="34246">MRRKSLGVVALFALALLASCDAAPDDMFTGYVEGDLLFIGPQEPGRVRTLDVAEGSAVMAGQVLATLEDDIQRAELAAADATLAEARARLARAQAAQQRPEEIAILHAAERRAEAALDLARIEMERQKALVPKGAASQAALDTAQHQHDQALASLDEVRRQIDAATIAAREEDIAAAAAVLDQAEANRAAARVRLDRRALKAPADAVTQTLYYRVGELVPEGRPVAALLPPGLVKVRFFVPEAVLPQFAPGREVAVFCDGCPSLTARVSFVSNVAEFTPPVIYSREERAKLVYLIEARPTEPSAARPGQPVTVRLRGPGQ</sequence>
<dbReference type="SUPFAM" id="SSF111369">
    <property type="entry name" value="HlyD-like secretion proteins"/>
    <property type="match status" value="2"/>
</dbReference>
<evidence type="ECO:0000313" key="8">
    <source>
        <dbReference type="Proteomes" id="UP000294664"/>
    </source>
</evidence>
<evidence type="ECO:0000256" key="2">
    <source>
        <dbReference type="ARBA" id="ARBA00023054"/>
    </source>
</evidence>
<dbReference type="InterPro" id="IPR050465">
    <property type="entry name" value="UPF0194_transport"/>
</dbReference>
<evidence type="ECO:0000256" key="3">
    <source>
        <dbReference type="SAM" id="Coils"/>
    </source>
</evidence>
<keyword evidence="8" id="KW-1185">Reference proteome</keyword>
<dbReference type="RefSeq" id="WP_132030377.1">
    <property type="nucleotide sequence ID" value="NZ_SMAI01000002.1"/>
</dbReference>
<dbReference type="InterPro" id="IPR059052">
    <property type="entry name" value="HH_YbhG-like"/>
</dbReference>
<evidence type="ECO:0000256" key="5">
    <source>
        <dbReference type="SAM" id="SignalP"/>
    </source>
</evidence>
<feature type="coiled-coil region" evidence="3">
    <location>
        <begin position="141"/>
        <end position="187"/>
    </location>
</feature>
<dbReference type="Gene3D" id="1.10.287.470">
    <property type="entry name" value="Helix hairpin bin"/>
    <property type="match status" value="2"/>
</dbReference>
<dbReference type="EMBL" id="SMAI01000002">
    <property type="protein sequence ID" value="TCT06913.1"/>
    <property type="molecule type" value="Genomic_DNA"/>
</dbReference>
<comment type="subcellular location">
    <subcellularLocation>
        <location evidence="1">Cell envelope</location>
    </subcellularLocation>
</comment>
<gene>
    <name evidence="7" type="ORF">EDC64_102394</name>
</gene>
<accession>A0A4R3M2N5</accession>
<organism evidence="7 8">
    <name type="scientific">Aquabacter spiritensis</name>
    <dbReference type="NCBI Taxonomy" id="933073"/>
    <lineage>
        <taxon>Bacteria</taxon>
        <taxon>Pseudomonadati</taxon>
        <taxon>Pseudomonadota</taxon>
        <taxon>Alphaproteobacteria</taxon>
        <taxon>Hyphomicrobiales</taxon>
        <taxon>Xanthobacteraceae</taxon>
        <taxon>Aquabacter</taxon>
    </lineage>
</organism>
<feature type="chain" id="PRO_5020452880" evidence="5">
    <location>
        <begin position="23"/>
        <end position="320"/>
    </location>
</feature>
<feature type="region of interest" description="Disordered" evidence="4">
    <location>
        <begin position="301"/>
        <end position="320"/>
    </location>
</feature>
<reference evidence="7 8" key="1">
    <citation type="submission" date="2019-03" db="EMBL/GenBank/DDBJ databases">
        <title>Genomic Encyclopedia of Type Strains, Phase IV (KMG-IV): sequencing the most valuable type-strain genomes for metagenomic binning, comparative biology and taxonomic classification.</title>
        <authorList>
            <person name="Goeker M."/>
        </authorList>
    </citation>
    <scope>NUCLEOTIDE SEQUENCE [LARGE SCALE GENOMIC DNA]</scope>
    <source>
        <strain evidence="7 8">DSM 9035</strain>
    </source>
</reference>
<dbReference type="Pfam" id="PF25881">
    <property type="entry name" value="HH_YBHG"/>
    <property type="match status" value="1"/>
</dbReference>
<proteinExistence type="predicted"/>
<dbReference type="PANTHER" id="PTHR32347:SF23">
    <property type="entry name" value="BLL5650 PROTEIN"/>
    <property type="match status" value="1"/>
</dbReference>
<evidence type="ECO:0000313" key="7">
    <source>
        <dbReference type="EMBL" id="TCT06913.1"/>
    </source>
</evidence>
<feature type="domain" description="YbhG-like alpha-helical hairpin" evidence="6">
    <location>
        <begin position="73"/>
        <end position="196"/>
    </location>
</feature>
<feature type="signal peptide" evidence="5">
    <location>
        <begin position="1"/>
        <end position="22"/>
    </location>
</feature>
<dbReference type="Gene3D" id="2.40.30.170">
    <property type="match status" value="1"/>
</dbReference>
<name>A0A4R3M2N5_9HYPH</name>
<dbReference type="AlphaFoldDB" id="A0A4R3M2N5"/>
<comment type="caution">
    <text evidence="7">The sequence shown here is derived from an EMBL/GenBank/DDBJ whole genome shotgun (WGS) entry which is preliminary data.</text>
</comment>
<evidence type="ECO:0000256" key="4">
    <source>
        <dbReference type="SAM" id="MobiDB-lite"/>
    </source>
</evidence>
<dbReference type="OrthoDB" id="9809385at2"/>
<dbReference type="GO" id="GO:0030313">
    <property type="term" value="C:cell envelope"/>
    <property type="evidence" value="ECO:0007669"/>
    <property type="project" value="UniProtKB-SubCell"/>
</dbReference>
<dbReference type="Gene3D" id="2.40.50.100">
    <property type="match status" value="1"/>
</dbReference>
<protein>
    <submittedName>
        <fullName evidence="7">HlyD family secretion protein</fullName>
    </submittedName>
</protein>